<accession>A0A2K4ZM86</accession>
<dbReference type="RefSeq" id="WP_103241580.1">
    <property type="nucleotide sequence ID" value="NZ_JANJZD010000028.1"/>
</dbReference>
<dbReference type="CDD" id="cd03408">
    <property type="entry name" value="SPFH_like_u1"/>
    <property type="match status" value="1"/>
</dbReference>
<evidence type="ECO:0000313" key="2">
    <source>
        <dbReference type="EMBL" id="SOY31593.1"/>
    </source>
</evidence>
<evidence type="ECO:0000313" key="3">
    <source>
        <dbReference type="Proteomes" id="UP000236311"/>
    </source>
</evidence>
<organism evidence="2 3">
    <name type="scientific">Acetatifactor muris</name>
    <dbReference type="NCBI Taxonomy" id="879566"/>
    <lineage>
        <taxon>Bacteria</taxon>
        <taxon>Bacillati</taxon>
        <taxon>Bacillota</taxon>
        <taxon>Clostridia</taxon>
        <taxon>Lachnospirales</taxon>
        <taxon>Lachnospiraceae</taxon>
        <taxon>Acetatifactor</taxon>
    </lineage>
</organism>
<feature type="domain" description="SPFH" evidence="1">
    <location>
        <begin position="52"/>
        <end position="275"/>
    </location>
</feature>
<dbReference type="PANTHER" id="PTHR37826:SF2">
    <property type="entry name" value="ZINC-RIBBON DOMAIN-CONTAINING PROTEIN"/>
    <property type="match status" value="1"/>
</dbReference>
<protein>
    <recommendedName>
        <fullName evidence="1">SPFH domain-containing protein</fullName>
    </recommendedName>
</protein>
<dbReference type="EMBL" id="OFSM01000028">
    <property type="protein sequence ID" value="SOY31593.1"/>
    <property type="molecule type" value="Genomic_DNA"/>
</dbReference>
<dbReference type="AlphaFoldDB" id="A0A2K4ZM86"/>
<dbReference type="PANTHER" id="PTHR37826">
    <property type="entry name" value="FLOTILLIN BAND_7_5 DOMAIN PROTEIN"/>
    <property type="match status" value="1"/>
</dbReference>
<dbReference type="OrthoDB" id="9764015at2"/>
<name>A0A2K4ZM86_9FIRM</name>
<proteinExistence type="predicted"/>
<dbReference type="Pfam" id="PF13421">
    <property type="entry name" value="Band_7_1"/>
    <property type="match status" value="1"/>
</dbReference>
<sequence>MGLIRAAKDAIGSLLADQWREYFYCDSLSNDILVTKGKRKENGGRGNNKGTDNIISDGSIVAVNEGQCMIIVEQGGIVEFCAEAGEFVFDKSTEPSLFSGDLGESIMNTFKTVGKRFTFGGSAAKDQRVYFFNTKEIMNNLYGTATPIPFRYIDDNIGLDMDVSIRCNGSYSFRITDPLLFYQNVCGNVTDSYNRSQLQNQMKAELMTAMQPALGRISRLRVRVSDIPYHVTELVDAVNQELSGKWEKTRGIVVVSMTMNPPSMPEDVTKKISELQTTATLRNPNMAAATLAGAQAEAMKAAASNTSAGPMMAFAGMNMANAAGGMDASSLFSMGAAQNQANRSQTGNGMAQTGYQSAAAPVPGWNCQCGHRDNRGKFCMECGSPKPSDAGWTCGCGTVNQGKFCTNCGSRRPEGAPLYRCDKCGWEPEDPAHPPKFCPECGDIFDERDNVRR</sequence>
<dbReference type="Proteomes" id="UP000236311">
    <property type="component" value="Unassembled WGS sequence"/>
</dbReference>
<dbReference type="InterPro" id="IPR033880">
    <property type="entry name" value="SPFH_YdjI"/>
</dbReference>
<keyword evidence="3" id="KW-1185">Reference proteome</keyword>
<gene>
    <name evidence="2" type="ORF">AMURIS_04337</name>
</gene>
<evidence type="ECO:0000259" key="1">
    <source>
        <dbReference type="Pfam" id="PF13421"/>
    </source>
</evidence>
<dbReference type="CDD" id="cd00350">
    <property type="entry name" value="rubredoxin_like"/>
    <property type="match status" value="1"/>
</dbReference>
<reference evidence="2 3" key="1">
    <citation type="submission" date="2018-01" db="EMBL/GenBank/DDBJ databases">
        <authorList>
            <person name="Gaut B.S."/>
            <person name="Morton B.R."/>
            <person name="Clegg M.T."/>
            <person name="Duvall M.R."/>
        </authorList>
    </citation>
    <scope>NUCLEOTIDE SEQUENCE [LARGE SCALE GENOMIC DNA]</scope>
    <source>
        <strain evidence="2">GP69</strain>
    </source>
</reference>